<dbReference type="eggNOG" id="ENOG502ZGTQ">
    <property type="taxonomic scope" value="Bacteria"/>
</dbReference>
<name>L0D6M0_SINAD</name>
<accession>L0D6M0</accession>
<organism evidence="1 2">
    <name type="scientific">Singulisphaera acidiphila (strain ATCC BAA-1392 / DSM 18658 / VKM B-2454 / MOB10)</name>
    <dbReference type="NCBI Taxonomy" id="886293"/>
    <lineage>
        <taxon>Bacteria</taxon>
        <taxon>Pseudomonadati</taxon>
        <taxon>Planctomycetota</taxon>
        <taxon>Planctomycetia</taxon>
        <taxon>Isosphaerales</taxon>
        <taxon>Isosphaeraceae</taxon>
        <taxon>Singulisphaera</taxon>
    </lineage>
</organism>
<dbReference type="Proteomes" id="UP000010798">
    <property type="component" value="Chromosome"/>
</dbReference>
<evidence type="ECO:0000313" key="2">
    <source>
        <dbReference type="Proteomes" id="UP000010798"/>
    </source>
</evidence>
<dbReference type="EMBL" id="CP003364">
    <property type="protein sequence ID" value="AGA24478.1"/>
    <property type="molecule type" value="Genomic_DNA"/>
</dbReference>
<proteinExistence type="predicted"/>
<sequence length="318" mass="33835">MAFIAAELEGPITSITETGTGAEMVVLGMTIVIEKEAADNHKVRSPTNKRLTIAQLVDETSLRGLEEKGFVGGTAIVQGNFNTDTGKIEVKFNPKTPANQGANPFELHPAVEVGPPESLVSGMITRNLGSDLTVNNIPIKLLDMSDARFPGNPPRNEFGFDIKLDSVPPTLPASVDGYFSKLENGFIGYTFVVDGPATLTTDKPQVSITRAQGRNRGAEYDLNVRGGVTTSHAVGGLPQTLEIYRADAIGSNPSQETFLGRASARLIPGGFAKWSASLRITTLPAPFDVAPTRIVVKNVSSGAEGAFAREDDVEILKE</sequence>
<dbReference type="RefSeq" id="WP_015243663.1">
    <property type="nucleotide sequence ID" value="NC_019892.1"/>
</dbReference>
<gene>
    <name evidence="1" type="ordered locus">Sinac_0014</name>
</gene>
<evidence type="ECO:0000313" key="1">
    <source>
        <dbReference type="EMBL" id="AGA24478.1"/>
    </source>
</evidence>
<dbReference type="KEGG" id="saci:Sinac_0014"/>
<keyword evidence="2" id="KW-1185">Reference proteome</keyword>
<protein>
    <submittedName>
        <fullName evidence="1">Uncharacterized protein</fullName>
    </submittedName>
</protein>
<dbReference type="AlphaFoldDB" id="L0D6M0"/>
<dbReference type="HOGENOM" id="CLU_874050_0_0_0"/>
<reference evidence="1 2" key="1">
    <citation type="submission" date="2012-02" db="EMBL/GenBank/DDBJ databases">
        <title>Complete sequence of chromosome of Singulisphaera acidiphila DSM 18658.</title>
        <authorList>
            <consortium name="US DOE Joint Genome Institute (JGI-PGF)"/>
            <person name="Lucas S."/>
            <person name="Copeland A."/>
            <person name="Lapidus A."/>
            <person name="Glavina del Rio T."/>
            <person name="Dalin E."/>
            <person name="Tice H."/>
            <person name="Bruce D."/>
            <person name="Goodwin L."/>
            <person name="Pitluck S."/>
            <person name="Peters L."/>
            <person name="Ovchinnikova G."/>
            <person name="Chertkov O."/>
            <person name="Kyrpides N."/>
            <person name="Mavromatis K."/>
            <person name="Ivanova N."/>
            <person name="Brettin T."/>
            <person name="Detter J.C."/>
            <person name="Han C."/>
            <person name="Larimer F."/>
            <person name="Land M."/>
            <person name="Hauser L."/>
            <person name="Markowitz V."/>
            <person name="Cheng J.-F."/>
            <person name="Hugenholtz P."/>
            <person name="Woyke T."/>
            <person name="Wu D."/>
            <person name="Tindall B."/>
            <person name="Pomrenke H."/>
            <person name="Brambilla E."/>
            <person name="Klenk H.-P."/>
            <person name="Eisen J.A."/>
        </authorList>
    </citation>
    <scope>NUCLEOTIDE SEQUENCE [LARGE SCALE GENOMIC DNA]</scope>
    <source>
        <strain evidence="2">ATCC BAA-1392 / DSM 18658 / VKM B-2454 / MOB10</strain>
    </source>
</reference>